<feature type="domain" description="EAL" evidence="1">
    <location>
        <begin position="15"/>
        <end position="276"/>
    </location>
</feature>
<dbReference type="InterPro" id="IPR035919">
    <property type="entry name" value="EAL_sf"/>
</dbReference>
<dbReference type="SMART" id="SM00052">
    <property type="entry name" value="EAL"/>
    <property type="match status" value="1"/>
</dbReference>
<evidence type="ECO:0000313" key="2">
    <source>
        <dbReference type="EMBL" id="MDH0364485.1"/>
    </source>
</evidence>
<evidence type="ECO:0000313" key="3">
    <source>
        <dbReference type="Proteomes" id="UP001158297"/>
    </source>
</evidence>
<dbReference type="PANTHER" id="PTHR33121:SF79">
    <property type="entry name" value="CYCLIC DI-GMP PHOSPHODIESTERASE PDED-RELATED"/>
    <property type="match status" value="1"/>
</dbReference>
<organism evidence="2 3">
    <name type="scientific">Comamonas aquatica</name>
    <dbReference type="NCBI Taxonomy" id="225991"/>
    <lineage>
        <taxon>Bacteria</taxon>
        <taxon>Pseudomonadati</taxon>
        <taxon>Pseudomonadota</taxon>
        <taxon>Betaproteobacteria</taxon>
        <taxon>Burkholderiales</taxon>
        <taxon>Comamonadaceae</taxon>
        <taxon>Comamonas</taxon>
    </lineage>
</organism>
<dbReference type="PROSITE" id="PS50883">
    <property type="entry name" value="EAL"/>
    <property type="match status" value="1"/>
</dbReference>
<dbReference type="CDD" id="cd01948">
    <property type="entry name" value="EAL"/>
    <property type="match status" value="1"/>
</dbReference>
<protein>
    <submittedName>
        <fullName evidence="2">EAL domain-containing protein</fullName>
    </submittedName>
</protein>
<dbReference type="Proteomes" id="UP001158297">
    <property type="component" value="Unassembled WGS sequence"/>
</dbReference>
<dbReference type="Gene3D" id="3.20.20.450">
    <property type="entry name" value="EAL domain"/>
    <property type="match status" value="1"/>
</dbReference>
<reference evidence="2" key="1">
    <citation type="submission" date="2022-09" db="EMBL/GenBank/DDBJ databases">
        <title>Intensive care unit water sources are persistently colonized with multi-drug resistant bacteria and are the site of extensive horizontal gene transfer of antibiotic resistance genes.</title>
        <authorList>
            <person name="Diorio-Toth L."/>
        </authorList>
    </citation>
    <scope>NUCLEOTIDE SEQUENCE</scope>
    <source>
        <strain evidence="2">GD04130</strain>
    </source>
</reference>
<dbReference type="PANTHER" id="PTHR33121">
    <property type="entry name" value="CYCLIC DI-GMP PHOSPHODIESTERASE PDEF"/>
    <property type="match status" value="1"/>
</dbReference>
<accession>A0AA42I1W9</accession>
<dbReference type="GO" id="GO:0071111">
    <property type="term" value="F:cyclic-guanylate-specific phosphodiesterase activity"/>
    <property type="evidence" value="ECO:0007669"/>
    <property type="project" value="InterPro"/>
</dbReference>
<dbReference type="EMBL" id="JAODZU010000021">
    <property type="protein sequence ID" value="MDH0364485.1"/>
    <property type="molecule type" value="Genomic_DNA"/>
</dbReference>
<evidence type="ECO:0000259" key="1">
    <source>
        <dbReference type="PROSITE" id="PS50883"/>
    </source>
</evidence>
<gene>
    <name evidence="2" type="ORF">N7330_15705</name>
</gene>
<dbReference type="InterPro" id="IPR050706">
    <property type="entry name" value="Cyclic-di-GMP_PDE-like"/>
</dbReference>
<dbReference type="RefSeq" id="WP_279860488.1">
    <property type="nucleotide sequence ID" value="NZ_JAODZU010000021.1"/>
</dbReference>
<dbReference type="InterPro" id="IPR001633">
    <property type="entry name" value="EAL_dom"/>
</dbReference>
<sequence>MESYLNKSCGGEQPDGSASKQLLNNLREGNLVLAFQPVRLIDCHKDDSRSQNLYNEALLRLLNGAKHGGEVLSCSSSITLLECTGGIEDLDFSVLWTVISLLERHTNQHLSCNVSPVSLSKPDVRHRWLEVLCYLTVHYSVARRLILEITETSVINKDFFQFPVITALRACGARVAIDDLGSGFTTFEFLEQLHPDVVKIDRKVLLSACKDAASTRMLRNLVQYCAYHSSCIVVEGVENEQELEVVRSSGANCFQGFLGSPPNLKPVWLDLAPVVVKADAPCFDYVNLITHQGKRMYRMWEAVLDTYEK</sequence>
<proteinExistence type="predicted"/>
<name>A0AA42I1W9_9BURK</name>
<dbReference type="Pfam" id="PF00563">
    <property type="entry name" value="EAL"/>
    <property type="match status" value="1"/>
</dbReference>
<dbReference type="SUPFAM" id="SSF141868">
    <property type="entry name" value="EAL domain-like"/>
    <property type="match status" value="1"/>
</dbReference>
<comment type="caution">
    <text evidence="2">The sequence shown here is derived from an EMBL/GenBank/DDBJ whole genome shotgun (WGS) entry which is preliminary data.</text>
</comment>
<dbReference type="AlphaFoldDB" id="A0AA42I1W9"/>